<keyword evidence="3" id="KW-1185">Reference proteome</keyword>
<organism evidence="2 3">
    <name type="scientific">Azohydromonas lata</name>
    <dbReference type="NCBI Taxonomy" id="45677"/>
    <lineage>
        <taxon>Bacteria</taxon>
        <taxon>Pseudomonadati</taxon>
        <taxon>Pseudomonadota</taxon>
        <taxon>Betaproteobacteria</taxon>
        <taxon>Burkholderiales</taxon>
        <taxon>Sphaerotilaceae</taxon>
        <taxon>Azohydromonas</taxon>
    </lineage>
</organism>
<evidence type="ECO:0008006" key="4">
    <source>
        <dbReference type="Google" id="ProtNLM"/>
    </source>
</evidence>
<gene>
    <name evidence="2" type="ORF">SM757_20930</name>
</gene>
<dbReference type="RefSeq" id="WP_322466912.1">
    <property type="nucleotide sequence ID" value="NZ_JAXOJX010000038.1"/>
</dbReference>
<name>A0ABU5IJH5_9BURK</name>
<dbReference type="EMBL" id="JAXOJX010000038">
    <property type="protein sequence ID" value="MDZ5459045.1"/>
    <property type="molecule type" value="Genomic_DNA"/>
</dbReference>
<dbReference type="Proteomes" id="UP001293718">
    <property type="component" value="Unassembled WGS sequence"/>
</dbReference>
<dbReference type="PROSITE" id="PS51257">
    <property type="entry name" value="PROKAR_LIPOPROTEIN"/>
    <property type="match status" value="1"/>
</dbReference>
<accession>A0ABU5IJH5</accession>
<sequence>MKPFRPLGPCRRRLLLTLPALGASLLAGCGALGLPTELTLTQQELDERLARRFPRTQRVLEVLDLTLSDPRVRLMPESNRLACDFALGLRERLFDAGGSGRIAFDTGLRWEPADASLRLAQVAVQQLELQGLPGALQSQASRAGRLLAEQLLEGFTLWQMPAEQQQRLRRAGLDVGTIEVQPQGLVVHFARGAAR</sequence>
<evidence type="ECO:0000313" key="3">
    <source>
        <dbReference type="Proteomes" id="UP001293718"/>
    </source>
</evidence>
<evidence type="ECO:0000256" key="1">
    <source>
        <dbReference type="SAM" id="SignalP"/>
    </source>
</evidence>
<evidence type="ECO:0000313" key="2">
    <source>
        <dbReference type="EMBL" id="MDZ5459045.1"/>
    </source>
</evidence>
<comment type="caution">
    <text evidence="2">The sequence shown here is derived from an EMBL/GenBank/DDBJ whole genome shotgun (WGS) entry which is preliminary data.</text>
</comment>
<feature type="signal peptide" evidence="1">
    <location>
        <begin position="1"/>
        <end position="22"/>
    </location>
</feature>
<reference evidence="2 3" key="1">
    <citation type="submission" date="2023-11" db="EMBL/GenBank/DDBJ databases">
        <title>Draft genome of Azohydromonas lata strain H1 (DSM1123), a polyhydroxyalkanoate producer.</title>
        <authorList>
            <person name="Traversa D."/>
            <person name="D'Addabbo P."/>
            <person name="Pazzani C."/>
            <person name="Manzari C."/>
            <person name="Chiara M."/>
            <person name="Scrascia M."/>
        </authorList>
    </citation>
    <scope>NUCLEOTIDE SEQUENCE [LARGE SCALE GENOMIC DNA]</scope>
    <source>
        <strain evidence="2 3">H1</strain>
    </source>
</reference>
<keyword evidence="1" id="KW-0732">Signal</keyword>
<dbReference type="Gene3D" id="3.15.10.40">
    <property type="entry name" value="Uncharacterised protein PF07273, DUF1439"/>
    <property type="match status" value="1"/>
</dbReference>
<proteinExistence type="predicted"/>
<feature type="chain" id="PRO_5045961828" description="DUF1439 domain-containing protein" evidence="1">
    <location>
        <begin position="23"/>
        <end position="195"/>
    </location>
</feature>
<protein>
    <recommendedName>
        <fullName evidence="4">DUF1439 domain-containing protein</fullName>
    </recommendedName>
</protein>